<evidence type="ECO:0000259" key="1">
    <source>
        <dbReference type="SMART" id="SM00245"/>
    </source>
</evidence>
<feature type="domain" description="Tail specific protease" evidence="1">
    <location>
        <begin position="107"/>
        <end position="291"/>
    </location>
</feature>
<dbReference type="PANTHER" id="PTHR11261:SF3">
    <property type="entry name" value="RETINOL-BINDING PROTEIN 3"/>
    <property type="match status" value="1"/>
</dbReference>
<proteinExistence type="predicted"/>
<sequence length="304" mass="32735">MNGDGRPGSPYRLIMSTGEHTGVTEFVHHLVRWLRRLMPPGQRLDRLIADLEAAFAGRPELLTAADCHAVESLAQVHTRHLELHFDADATADPDTRSHGWPPVDPEQVRARAAGVREVRRLADGTFALTLDTLDPVEFASPYMEAAFALARGAQRLVLDLRGNGGGDPATLALIAEHLLGDDAQALSEVIYRDRRRQWWTRTRPAGSAVTQDLAVLVSSQTYSSAEALAYHLQARGRAVIVGETTRGAADHVTPVQLTGQVVGLLPEATVIDAVTGANWEGSGVIPDVACTAAEAWDVALARSV</sequence>
<name>A0A316ENX2_9ACTN</name>
<dbReference type="SMART" id="SM00245">
    <property type="entry name" value="TSPc"/>
    <property type="match status" value="1"/>
</dbReference>
<reference evidence="2 3" key="1">
    <citation type="submission" date="2018-05" db="EMBL/GenBank/DDBJ databases">
        <title>Genomic Encyclopedia of Archaeal and Bacterial Type Strains, Phase II (KMG-II): from individual species to whole genera.</title>
        <authorList>
            <person name="Goeker M."/>
        </authorList>
    </citation>
    <scope>NUCLEOTIDE SEQUENCE [LARGE SCALE GENOMIC DNA]</scope>
    <source>
        <strain evidence="2 3">DSM 45184</strain>
    </source>
</reference>
<gene>
    <name evidence="2" type="ORF">BC793_13246</name>
</gene>
<dbReference type="Gene3D" id="3.90.226.10">
    <property type="entry name" value="2-enoyl-CoA Hydratase, Chain A, domain 1"/>
    <property type="match status" value="1"/>
</dbReference>
<evidence type="ECO:0000313" key="3">
    <source>
        <dbReference type="Proteomes" id="UP000245697"/>
    </source>
</evidence>
<dbReference type="SUPFAM" id="SSF52096">
    <property type="entry name" value="ClpP/crotonase"/>
    <property type="match status" value="1"/>
</dbReference>
<accession>A0A316ENX2</accession>
<dbReference type="Proteomes" id="UP000245697">
    <property type="component" value="Unassembled WGS sequence"/>
</dbReference>
<keyword evidence="3" id="KW-1185">Reference proteome</keyword>
<dbReference type="InterPro" id="IPR005151">
    <property type="entry name" value="Tail-specific_protease"/>
</dbReference>
<dbReference type="GO" id="GO:0006508">
    <property type="term" value="P:proteolysis"/>
    <property type="evidence" value="ECO:0007669"/>
    <property type="project" value="InterPro"/>
</dbReference>
<dbReference type="InterPro" id="IPR029045">
    <property type="entry name" value="ClpP/crotonase-like_dom_sf"/>
</dbReference>
<dbReference type="Gene3D" id="3.30.750.44">
    <property type="match status" value="1"/>
</dbReference>
<dbReference type="GO" id="GO:0008236">
    <property type="term" value="F:serine-type peptidase activity"/>
    <property type="evidence" value="ECO:0007669"/>
    <property type="project" value="InterPro"/>
</dbReference>
<evidence type="ECO:0000313" key="2">
    <source>
        <dbReference type="EMBL" id="PWK31697.1"/>
    </source>
</evidence>
<dbReference type="AlphaFoldDB" id="A0A316ENX2"/>
<dbReference type="PANTHER" id="PTHR11261">
    <property type="entry name" value="INTERPHOTORECEPTOR RETINOID-BINDING PROTEIN"/>
    <property type="match status" value="1"/>
</dbReference>
<organism evidence="2 3">
    <name type="scientific">Actinoplanes xinjiangensis</name>
    <dbReference type="NCBI Taxonomy" id="512350"/>
    <lineage>
        <taxon>Bacteria</taxon>
        <taxon>Bacillati</taxon>
        <taxon>Actinomycetota</taxon>
        <taxon>Actinomycetes</taxon>
        <taxon>Micromonosporales</taxon>
        <taxon>Micromonosporaceae</taxon>
        <taxon>Actinoplanes</taxon>
    </lineage>
</organism>
<dbReference type="Pfam" id="PF03572">
    <property type="entry name" value="Peptidase_S41"/>
    <property type="match status" value="1"/>
</dbReference>
<comment type="caution">
    <text evidence="2">The sequence shown here is derived from an EMBL/GenBank/DDBJ whole genome shotgun (WGS) entry which is preliminary data.</text>
</comment>
<dbReference type="EMBL" id="QGGR01000032">
    <property type="protein sequence ID" value="PWK31697.1"/>
    <property type="molecule type" value="Genomic_DNA"/>
</dbReference>
<dbReference type="CDD" id="cd07563">
    <property type="entry name" value="Peptidase_S41_IRBP"/>
    <property type="match status" value="1"/>
</dbReference>
<protein>
    <submittedName>
        <fullName evidence="2">Peptidase S41-like protein</fullName>
    </submittedName>
</protein>